<evidence type="ECO:0000313" key="2">
    <source>
        <dbReference type="Proteomes" id="UP000054725"/>
    </source>
</evidence>
<dbReference type="PATRIC" id="fig|45070.6.peg.720"/>
<keyword evidence="2" id="KW-1185">Reference proteome</keyword>
<dbReference type="RefSeq" id="WP_058503744.1">
    <property type="nucleotide sequence ID" value="NZ_CAAAIF010000001.1"/>
</dbReference>
<accession>A0A0W0WTQ1</accession>
<dbReference type="EMBL" id="LNYO01000013">
    <property type="protein sequence ID" value="KTD35692.1"/>
    <property type="molecule type" value="Genomic_DNA"/>
</dbReference>
<protein>
    <submittedName>
        <fullName evidence="1">Uncharacterized protein</fullName>
    </submittedName>
</protein>
<sequence length="311" mass="35965">MKESFEKIISTQEVKQFAKDLDLEKKQKLFEYLMQPNILPRFLKSFFDFQQLLVTFPENKTQLIDCTFLPEYLEKMVTIGSDIEKLCLWCPEGQKRLFEFIVNPSKSNPIALGPEYIKQYAHQFPAYQTYLYQYLILTAKKNMKSTYEVKLIVEAFPGCKDELFKLILKNKILEQIIKTPSDLKVLQGIFPHYSFLTHLSLDEDIFNNKAPEAVKSWRENKYKEIKSGYLALANQPFARGAGMGFFCSLDLPIEMGGYVGSFLDEKAALQLARSSKSIFQTAEAELIARRKFTLQTEKEENNSPPTTPIHT</sequence>
<proteinExistence type="predicted"/>
<dbReference type="Proteomes" id="UP000054725">
    <property type="component" value="Unassembled WGS sequence"/>
</dbReference>
<evidence type="ECO:0000313" key="1">
    <source>
        <dbReference type="EMBL" id="KTD35692.1"/>
    </source>
</evidence>
<reference evidence="1 2" key="1">
    <citation type="submission" date="2015-11" db="EMBL/GenBank/DDBJ databases">
        <title>Genomic analysis of 38 Legionella species identifies large and diverse effector repertoires.</title>
        <authorList>
            <person name="Burstein D."/>
            <person name="Amaro F."/>
            <person name="Zusman T."/>
            <person name="Lifshitz Z."/>
            <person name="Cohen O."/>
            <person name="Gilbert J.A."/>
            <person name="Pupko T."/>
            <person name="Shuman H.A."/>
            <person name="Segal G."/>
        </authorList>
    </citation>
    <scope>NUCLEOTIDE SEQUENCE [LARGE SCALE GENOMIC DNA]</scope>
    <source>
        <strain evidence="1 2">ATCC 49506</strain>
    </source>
</reference>
<dbReference type="OrthoDB" id="9930363at2"/>
<gene>
    <name evidence="1" type="ORF">Lnau_0676</name>
</gene>
<organism evidence="1 2">
    <name type="scientific">Legionella nautarum</name>
    <dbReference type="NCBI Taxonomy" id="45070"/>
    <lineage>
        <taxon>Bacteria</taxon>
        <taxon>Pseudomonadati</taxon>
        <taxon>Pseudomonadota</taxon>
        <taxon>Gammaproteobacteria</taxon>
        <taxon>Legionellales</taxon>
        <taxon>Legionellaceae</taxon>
        <taxon>Legionella</taxon>
    </lineage>
</organism>
<dbReference type="AlphaFoldDB" id="A0A0W0WTQ1"/>
<comment type="caution">
    <text evidence="1">The sequence shown here is derived from an EMBL/GenBank/DDBJ whole genome shotgun (WGS) entry which is preliminary data.</text>
</comment>
<name>A0A0W0WTQ1_9GAMM</name>